<keyword evidence="2" id="KW-1185">Reference proteome</keyword>
<reference evidence="1 2" key="1">
    <citation type="journal article" date="2013" name="Curr. Biol.">
        <title>The Genome of the Foraminiferan Reticulomyxa filosa.</title>
        <authorList>
            <person name="Glockner G."/>
            <person name="Hulsmann N."/>
            <person name="Schleicher M."/>
            <person name="Noegel A.A."/>
            <person name="Eichinger L."/>
            <person name="Gallinger C."/>
            <person name="Pawlowski J."/>
            <person name="Sierra R."/>
            <person name="Euteneuer U."/>
            <person name="Pillet L."/>
            <person name="Moustafa A."/>
            <person name="Platzer M."/>
            <person name="Groth M."/>
            <person name="Szafranski K."/>
            <person name="Schliwa M."/>
        </authorList>
    </citation>
    <scope>NUCLEOTIDE SEQUENCE [LARGE SCALE GENOMIC DNA]</scope>
</reference>
<accession>X6NJA6</accession>
<evidence type="ECO:0000313" key="1">
    <source>
        <dbReference type="EMBL" id="ETO25824.1"/>
    </source>
</evidence>
<dbReference type="AlphaFoldDB" id="X6NJA6"/>
<evidence type="ECO:0000313" key="2">
    <source>
        <dbReference type="Proteomes" id="UP000023152"/>
    </source>
</evidence>
<sequence length="162" mass="18916">MNQKITMNGFLSQTITIIQLSLEGNGNYEGVRALIGGINNHLLFITYYENNIKNGQGQEIIKTNKQNDQMLLFYLKTGLSIEYNEDKNNFNFINYLFVIILHHSVHMHTCISMTSFSFLVDIIVTFVQNYYTSIQFEKINRLNLKTIYTVHCINFTFHIDVK</sequence>
<name>X6NJA6_RETFI</name>
<protein>
    <submittedName>
        <fullName evidence="1">Uncharacterized protein</fullName>
    </submittedName>
</protein>
<proteinExistence type="predicted"/>
<gene>
    <name evidence="1" type="ORF">RFI_11315</name>
</gene>
<dbReference type="Proteomes" id="UP000023152">
    <property type="component" value="Unassembled WGS sequence"/>
</dbReference>
<comment type="caution">
    <text evidence="1">The sequence shown here is derived from an EMBL/GenBank/DDBJ whole genome shotgun (WGS) entry which is preliminary data.</text>
</comment>
<organism evidence="1 2">
    <name type="scientific">Reticulomyxa filosa</name>
    <dbReference type="NCBI Taxonomy" id="46433"/>
    <lineage>
        <taxon>Eukaryota</taxon>
        <taxon>Sar</taxon>
        <taxon>Rhizaria</taxon>
        <taxon>Retaria</taxon>
        <taxon>Foraminifera</taxon>
        <taxon>Monothalamids</taxon>
        <taxon>Reticulomyxidae</taxon>
        <taxon>Reticulomyxa</taxon>
    </lineage>
</organism>
<dbReference type="EMBL" id="ASPP01008261">
    <property type="protein sequence ID" value="ETO25824.1"/>
    <property type="molecule type" value="Genomic_DNA"/>
</dbReference>